<organism evidence="2 3">
    <name type="scientific">Enterococcus faecium</name>
    <name type="common">Streptococcus faecium</name>
    <dbReference type="NCBI Taxonomy" id="1352"/>
    <lineage>
        <taxon>Bacteria</taxon>
        <taxon>Bacillati</taxon>
        <taxon>Bacillota</taxon>
        <taxon>Bacilli</taxon>
        <taxon>Lactobacillales</taxon>
        <taxon>Enterococcaceae</taxon>
        <taxon>Enterococcus</taxon>
    </lineage>
</organism>
<evidence type="ECO:0000313" key="3">
    <source>
        <dbReference type="Proteomes" id="UP000194737"/>
    </source>
</evidence>
<dbReference type="AlphaFoldDB" id="A0AB73Q4D6"/>
<dbReference type="Proteomes" id="UP000194737">
    <property type="component" value="Unassembled WGS sequence"/>
</dbReference>
<protein>
    <submittedName>
        <fullName evidence="2">Uncharacterized protein</fullName>
    </submittedName>
</protein>
<evidence type="ECO:0000313" key="2">
    <source>
        <dbReference type="EMBL" id="OTN99735.1"/>
    </source>
</evidence>
<name>A0AB73Q4D6_ENTFC</name>
<feature type="region of interest" description="Disordered" evidence="1">
    <location>
        <begin position="1"/>
        <end position="23"/>
    </location>
</feature>
<comment type="caution">
    <text evidence="2">The sequence shown here is derived from an EMBL/GenBank/DDBJ whole genome shotgun (WGS) entry which is preliminary data.</text>
</comment>
<proteinExistence type="predicted"/>
<accession>A0AB73Q4D6</accession>
<sequence>MQEKNEEAANYSNEKFDKTNQTQTTINVVFAV</sequence>
<dbReference type="EMBL" id="NGLB01000001">
    <property type="protein sequence ID" value="OTN99735.1"/>
    <property type="molecule type" value="Genomic_DNA"/>
</dbReference>
<gene>
    <name evidence="2" type="ORF">A5804_001226</name>
</gene>
<reference evidence="2 3" key="1">
    <citation type="submission" date="2017-05" db="EMBL/GenBank/DDBJ databases">
        <title>The Genome Sequence of Enterococcus faecium 6F2_DIV0138.</title>
        <authorList>
            <consortium name="The Broad Institute Genomics Platform"/>
            <consortium name="The Broad Institute Genomic Center for Infectious Diseases"/>
            <person name="Earl A."/>
            <person name="Manson A."/>
            <person name="Schwartman J."/>
            <person name="Gilmore M."/>
            <person name="Abouelleil A."/>
            <person name="Cao P."/>
            <person name="Chapman S."/>
            <person name="Cusick C."/>
            <person name="Shea T."/>
            <person name="Young S."/>
            <person name="Neafsey D."/>
            <person name="Nusbaum C."/>
            <person name="Birren B."/>
        </authorList>
    </citation>
    <scope>NUCLEOTIDE SEQUENCE [LARGE SCALE GENOMIC DNA]</scope>
    <source>
        <strain evidence="2 3">6F2_DIV0138</strain>
    </source>
</reference>
<evidence type="ECO:0000256" key="1">
    <source>
        <dbReference type="SAM" id="MobiDB-lite"/>
    </source>
</evidence>